<proteinExistence type="predicted"/>
<feature type="signal peptide" evidence="1">
    <location>
        <begin position="1"/>
        <end position="24"/>
    </location>
</feature>
<accession>A0AAD6U4V0</accession>
<dbReference type="EMBL" id="JARJCN010000024">
    <property type="protein sequence ID" value="KAJ7089321.1"/>
    <property type="molecule type" value="Genomic_DNA"/>
</dbReference>
<protein>
    <submittedName>
        <fullName evidence="2">Uncharacterized protein</fullName>
    </submittedName>
</protein>
<organism evidence="2 3">
    <name type="scientific">Mycena belliarum</name>
    <dbReference type="NCBI Taxonomy" id="1033014"/>
    <lineage>
        <taxon>Eukaryota</taxon>
        <taxon>Fungi</taxon>
        <taxon>Dikarya</taxon>
        <taxon>Basidiomycota</taxon>
        <taxon>Agaricomycotina</taxon>
        <taxon>Agaricomycetes</taxon>
        <taxon>Agaricomycetidae</taxon>
        <taxon>Agaricales</taxon>
        <taxon>Marasmiineae</taxon>
        <taxon>Mycenaceae</taxon>
        <taxon>Mycena</taxon>
    </lineage>
</organism>
<evidence type="ECO:0000313" key="3">
    <source>
        <dbReference type="Proteomes" id="UP001222325"/>
    </source>
</evidence>
<dbReference type="AlphaFoldDB" id="A0AAD6U4V0"/>
<reference evidence="2" key="1">
    <citation type="submission" date="2023-03" db="EMBL/GenBank/DDBJ databases">
        <title>Massive genome expansion in bonnet fungi (Mycena s.s.) driven by repeated elements and novel gene families across ecological guilds.</title>
        <authorList>
            <consortium name="Lawrence Berkeley National Laboratory"/>
            <person name="Harder C.B."/>
            <person name="Miyauchi S."/>
            <person name="Viragh M."/>
            <person name="Kuo A."/>
            <person name="Thoen E."/>
            <person name="Andreopoulos B."/>
            <person name="Lu D."/>
            <person name="Skrede I."/>
            <person name="Drula E."/>
            <person name="Henrissat B."/>
            <person name="Morin E."/>
            <person name="Kohler A."/>
            <person name="Barry K."/>
            <person name="LaButti K."/>
            <person name="Morin E."/>
            <person name="Salamov A."/>
            <person name="Lipzen A."/>
            <person name="Mereny Z."/>
            <person name="Hegedus B."/>
            <person name="Baldrian P."/>
            <person name="Stursova M."/>
            <person name="Weitz H."/>
            <person name="Taylor A."/>
            <person name="Grigoriev I.V."/>
            <person name="Nagy L.G."/>
            <person name="Martin F."/>
            <person name="Kauserud H."/>
        </authorList>
    </citation>
    <scope>NUCLEOTIDE SEQUENCE</scope>
    <source>
        <strain evidence="2">CBHHK173m</strain>
    </source>
</reference>
<evidence type="ECO:0000256" key="1">
    <source>
        <dbReference type="SAM" id="SignalP"/>
    </source>
</evidence>
<comment type="caution">
    <text evidence="2">The sequence shown here is derived from an EMBL/GenBank/DDBJ whole genome shotgun (WGS) entry which is preliminary data.</text>
</comment>
<dbReference type="Proteomes" id="UP001222325">
    <property type="component" value="Unassembled WGS sequence"/>
</dbReference>
<sequence length="87" mass="9199">MQRILTMNAVIMMQLVQDFNLVQAQVVASYNAVLMSNQLLTEGLQLVPMRSHNAAVTASTHLRYPPGVPAPIAGGATPITVADAVVA</sequence>
<name>A0AAD6U4V0_9AGAR</name>
<evidence type="ECO:0000313" key="2">
    <source>
        <dbReference type="EMBL" id="KAJ7089321.1"/>
    </source>
</evidence>
<keyword evidence="1" id="KW-0732">Signal</keyword>
<keyword evidence="3" id="KW-1185">Reference proteome</keyword>
<feature type="chain" id="PRO_5042218268" evidence="1">
    <location>
        <begin position="25"/>
        <end position="87"/>
    </location>
</feature>
<gene>
    <name evidence="2" type="ORF">B0H15DRAFT_840349</name>
</gene>